<dbReference type="InterPro" id="IPR005911">
    <property type="entry name" value="YhcC-like"/>
</dbReference>
<dbReference type="PANTHER" id="PTHR11135:SF1">
    <property type="entry name" value="PROTEIN YHCC"/>
    <property type="match status" value="1"/>
</dbReference>
<evidence type="ECO:0000256" key="5">
    <source>
        <dbReference type="ARBA" id="ARBA00023004"/>
    </source>
</evidence>
<keyword evidence="4" id="KW-0479">Metal-binding</keyword>
<evidence type="ECO:0000256" key="6">
    <source>
        <dbReference type="ARBA" id="ARBA00023014"/>
    </source>
</evidence>
<dbReference type="InterPro" id="IPR007197">
    <property type="entry name" value="rSAM"/>
</dbReference>
<dbReference type="SFLD" id="SFLDG01091">
    <property type="entry name" value="uncharacterized_CHP01210-like"/>
    <property type="match status" value="1"/>
</dbReference>
<dbReference type="InterPro" id="IPR039661">
    <property type="entry name" value="ELP3"/>
</dbReference>
<evidence type="ECO:0000259" key="7">
    <source>
        <dbReference type="PROSITE" id="PS51918"/>
    </source>
</evidence>
<dbReference type="RefSeq" id="WP_145351288.1">
    <property type="nucleotide sequence ID" value="NZ_CP036262.1"/>
</dbReference>
<evidence type="ECO:0000256" key="1">
    <source>
        <dbReference type="ARBA" id="ARBA00001966"/>
    </source>
</evidence>
<keyword evidence="3" id="KW-0949">S-adenosyl-L-methionine</keyword>
<dbReference type="GO" id="GO:0046872">
    <property type="term" value="F:metal ion binding"/>
    <property type="evidence" value="ECO:0007669"/>
    <property type="project" value="UniProtKB-KW"/>
</dbReference>
<dbReference type="EMBL" id="CP036262">
    <property type="protein sequence ID" value="QDS93134.1"/>
    <property type="molecule type" value="Genomic_DNA"/>
</dbReference>
<dbReference type="SMART" id="SM00729">
    <property type="entry name" value="Elp3"/>
    <property type="match status" value="1"/>
</dbReference>
<dbReference type="KEGG" id="rml:FF011L_18890"/>
<evidence type="ECO:0000313" key="9">
    <source>
        <dbReference type="Proteomes" id="UP000320672"/>
    </source>
</evidence>
<keyword evidence="9" id="KW-1185">Reference proteome</keyword>
<dbReference type="NCBIfam" id="TIGR01212">
    <property type="entry name" value="TIGR01212 family radical SAM protein"/>
    <property type="match status" value="1"/>
</dbReference>
<dbReference type="InterPro" id="IPR023404">
    <property type="entry name" value="rSAM_horseshoe"/>
</dbReference>
<evidence type="ECO:0000256" key="3">
    <source>
        <dbReference type="ARBA" id="ARBA00022691"/>
    </source>
</evidence>
<dbReference type="SUPFAM" id="SSF102114">
    <property type="entry name" value="Radical SAM enzymes"/>
    <property type="match status" value="1"/>
</dbReference>
<keyword evidence="2" id="KW-0004">4Fe-4S</keyword>
<dbReference type="Proteomes" id="UP000320672">
    <property type="component" value="Chromosome"/>
</dbReference>
<dbReference type="GO" id="GO:0051539">
    <property type="term" value="F:4 iron, 4 sulfur cluster binding"/>
    <property type="evidence" value="ECO:0007669"/>
    <property type="project" value="UniProtKB-KW"/>
</dbReference>
<dbReference type="Gene3D" id="3.80.30.20">
    <property type="entry name" value="tm_1862 like domain"/>
    <property type="match status" value="1"/>
</dbReference>
<accession>A0A517ME23</accession>
<dbReference type="OrthoDB" id="9801689at2"/>
<dbReference type="GO" id="GO:0003824">
    <property type="term" value="F:catalytic activity"/>
    <property type="evidence" value="ECO:0007669"/>
    <property type="project" value="InterPro"/>
</dbReference>
<dbReference type="Pfam" id="PF16199">
    <property type="entry name" value="Radical_SAM_C"/>
    <property type="match status" value="1"/>
</dbReference>
<dbReference type="AlphaFoldDB" id="A0A517ME23"/>
<dbReference type="InterPro" id="IPR032432">
    <property type="entry name" value="Radical_SAM_C"/>
</dbReference>
<dbReference type="InterPro" id="IPR006638">
    <property type="entry name" value="Elp3/MiaA/NifB-like_rSAM"/>
</dbReference>
<comment type="cofactor">
    <cofactor evidence="1">
        <name>[4Fe-4S] cluster</name>
        <dbReference type="ChEBI" id="CHEBI:49883"/>
    </cofactor>
</comment>
<keyword evidence="6" id="KW-0411">Iron-sulfur</keyword>
<organism evidence="8 9">
    <name type="scientific">Roseimaritima multifibrata</name>
    <dbReference type="NCBI Taxonomy" id="1930274"/>
    <lineage>
        <taxon>Bacteria</taxon>
        <taxon>Pseudomonadati</taxon>
        <taxon>Planctomycetota</taxon>
        <taxon>Planctomycetia</taxon>
        <taxon>Pirellulales</taxon>
        <taxon>Pirellulaceae</taxon>
        <taxon>Roseimaritima</taxon>
    </lineage>
</organism>
<feature type="domain" description="Radical SAM core" evidence="7">
    <location>
        <begin position="45"/>
        <end position="288"/>
    </location>
</feature>
<dbReference type="SFLD" id="SFLDG01086">
    <property type="entry name" value="elongater_protein-like"/>
    <property type="match status" value="1"/>
</dbReference>
<dbReference type="Pfam" id="PF04055">
    <property type="entry name" value="Radical_SAM"/>
    <property type="match status" value="1"/>
</dbReference>
<reference evidence="8 9" key="1">
    <citation type="submission" date="2019-02" db="EMBL/GenBank/DDBJ databases">
        <title>Deep-cultivation of Planctomycetes and their phenomic and genomic characterization uncovers novel biology.</title>
        <authorList>
            <person name="Wiegand S."/>
            <person name="Jogler M."/>
            <person name="Boedeker C."/>
            <person name="Pinto D."/>
            <person name="Vollmers J."/>
            <person name="Rivas-Marin E."/>
            <person name="Kohn T."/>
            <person name="Peeters S.H."/>
            <person name="Heuer A."/>
            <person name="Rast P."/>
            <person name="Oberbeckmann S."/>
            <person name="Bunk B."/>
            <person name="Jeske O."/>
            <person name="Meyerdierks A."/>
            <person name="Storesund J.E."/>
            <person name="Kallscheuer N."/>
            <person name="Luecker S."/>
            <person name="Lage O.M."/>
            <person name="Pohl T."/>
            <person name="Merkel B.J."/>
            <person name="Hornburger P."/>
            <person name="Mueller R.-W."/>
            <person name="Bruemmer F."/>
            <person name="Labrenz M."/>
            <person name="Spormann A.M."/>
            <person name="Op den Camp H."/>
            <person name="Overmann J."/>
            <person name="Amann R."/>
            <person name="Jetten M.S.M."/>
            <person name="Mascher T."/>
            <person name="Medema M.H."/>
            <person name="Devos D.P."/>
            <person name="Kaster A.-K."/>
            <person name="Ovreas L."/>
            <person name="Rohde M."/>
            <person name="Galperin M.Y."/>
            <person name="Jogler C."/>
        </authorList>
    </citation>
    <scope>NUCLEOTIDE SEQUENCE [LARGE SCALE GENOMIC DNA]</scope>
    <source>
        <strain evidence="8 9">FF011L</strain>
    </source>
</reference>
<protein>
    <submittedName>
        <fullName evidence="8">Coproporphyrinogen III oxidase</fullName>
    </submittedName>
</protein>
<dbReference type="InterPro" id="IPR058240">
    <property type="entry name" value="rSAM_sf"/>
</dbReference>
<sequence length="377" mass="41851">MNIPQKNEVHSMSESSDVSIGKDMLLDWQKEGLPFNAFGASLRRRFGGRIQRVSIDAGFTCPNVDGAVTKGGCNFCDNRSFSPSRRGRLASVLDQLNRGIESVRRRYDKVAGFIAYLQPATNTYGPIDQLEELYRACLDVSDEVMGLAIGTRPDCVPDPVLDLIDQLAEKHYVSLEYGMQTMHDAGLDWMNRGHHHASMIDAMQRSAGRGFETCAHIILGIPGETHADRMETAVEIGRLQVDAVKLHNLYAVRDTPLGEEVLSGKVEMMQRDEYIETVVDFLERIPRDVIVERVSGDAPPDFLIAPLWCLEKSALRLAIEKEFARRGTQQGDRFEGDSAAAAARALRAPATLQDQTPPSILARIAKERTLPVLKMKG</sequence>
<name>A0A517ME23_9BACT</name>
<keyword evidence="5" id="KW-0408">Iron</keyword>
<evidence type="ECO:0000313" key="8">
    <source>
        <dbReference type="EMBL" id="QDS93134.1"/>
    </source>
</evidence>
<evidence type="ECO:0000256" key="4">
    <source>
        <dbReference type="ARBA" id="ARBA00022723"/>
    </source>
</evidence>
<dbReference type="SFLD" id="SFLDS00029">
    <property type="entry name" value="Radical_SAM"/>
    <property type="match status" value="1"/>
</dbReference>
<dbReference type="PANTHER" id="PTHR11135">
    <property type="entry name" value="HISTONE ACETYLTRANSFERASE-RELATED"/>
    <property type="match status" value="1"/>
</dbReference>
<evidence type="ECO:0000256" key="2">
    <source>
        <dbReference type="ARBA" id="ARBA00022485"/>
    </source>
</evidence>
<proteinExistence type="predicted"/>
<gene>
    <name evidence="8" type="ORF">FF011L_18890</name>
</gene>
<dbReference type="PROSITE" id="PS51918">
    <property type="entry name" value="RADICAL_SAM"/>
    <property type="match status" value="1"/>
</dbReference>